<dbReference type="EMBL" id="VXIV02001963">
    <property type="protein sequence ID" value="KAF6028326.1"/>
    <property type="molecule type" value="Genomic_DNA"/>
</dbReference>
<dbReference type="Proteomes" id="UP000593567">
    <property type="component" value="Unassembled WGS sequence"/>
</dbReference>
<name>A0A7J7JS99_BUGNE</name>
<dbReference type="AlphaFoldDB" id="A0A7J7JS99"/>
<organism evidence="2 3">
    <name type="scientific">Bugula neritina</name>
    <name type="common">Brown bryozoan</name>
    <name type="synonym">Sertularia neritina</name>
    <dbReference type="NCBI Taxonomy" id="10212"/>
    <lineage>
        <taxon>Eukaryota</taxon>
        <taxon>Metazoa</taxon>
        <taxon>Spiralia</taxon>
        <taxon>Lophotrochozoa</taxon>
        <taxon>Bryozoa</taxon>
        <taxon>Gymnolaemata</taxon>
        <taxon>Cheilostomatida</taxon>
        <taxon>Flustrina</taxon>
        <taxon>Buguloidea</taxon>
        <taxon>Bugulidae</taxon>
        <taxon>Bugula</taxon>
    </lineage>
</organism>
<gene>
    <name evidence="2" type="ORF">EB796_013377</name>
</gene>
<accession>A0A7J7JS99</accession>
<evidence type="ECO:0000313" key="3">
    <source>
        <dbReference type="Proteomes" id="UP000593567"/>
    </source>
</evidence>
<evidence type="ECO:0000256" key="1">
    <source>
        <dbReference type="SAM" id="MobiDB-lite"/>
    </source>
</evidence>
<proteinExistence type="predicted"/>
<comment type="caution">
    <text evidence="2">The sequence shown here is derived from an EMBL/GenBank/DDBJ whole genome shotgun (WGS) entry which is preliminary data.</text>
</comment>
<feature type="compositionally biased region" description="Polar residues" evidence="1">
    <location>
        <begin position="86"/>
        <end position="98"/>
    </location>
</feature>
<feature type="region of interest" description="Disordered" evidence="1">
    <location>
        <begin position="1"/>
        <end position="104"/>
    </location>
</feature>
<feature type="compositionally biased region" description="Low complexity" evidence="1">
    <location>
        <begin position="21"/>
        <end position="43"/>
    </location>
</feature>
<keyword evidence="3" id="KW-1185">Reference proteome</keyword>
<protein>
    <submittedName>
        <fullName evidence="2">Uncharacterized protein</fullName>
    </submittedName>
</protein>
<sequence>MAETDDTKLMLGLESADDDTTSPTPETTQHPTDGVPVVTVVPPQDSDQMEDGQNQVPEQPPSPQPESKEVTDDQSEPGSHGAGSHVSRSNSTISTSPTGPKVLA</sequence>
<evidence type="ECO:0000313" key="2">
    <source>
        <dbReference type="EMBL" id="KAF6028326.1"/>
    </source>
</evidence>
<reference evidence="2" key="1">
    <citation type="submission" date="2020-06" db="EMBL/GenBank/DDBJ databases">
        <title>Draft genome of Bugula neritina, a colonial animal packing powerful symbionts and potential medicines.</title>
        <authorList>
            <person name="Rayko M."/>
        </authorList>
    </citation>
    <scope>NUCLEOTIDE SEQUENCE [LARGE SCALE GENOMIC DNA]</scope>
    <source>
        <strain evidence="2">Kwan_BN1</strain>
    </source>
</reference>